<evidence type="ECO:0000313" key="1">
    <source>
        <dbReference type="EMBL" id="GAQ93579.1"/>
    </source>
</evidence>
<accession>A0A1Y1IVC5</accession>
<dbReference type="Proteomes" id="UP000054558">
    <property type="component" value="Unassembled WGS sequence"/>
</dbReference>
<dbReference type="OrthoDB" id="2442361at2759"/>
<feature type="non-terminal residue" evidence="1">
    <location>
        <position position="1"/>
    </location>
</feature>
<evidence type="ECO:0000313" key="2">
    <source>
        <dbReference type="Proteomes" id="UP000054558"/>
    </source>
</evidence>
<keyword evidence="2" id="KW-1185">Reference proteome</keyword>
<dbReference type="OMA" id="KPHGQYL"/>
<sequence>AVAPLVFDNWEDIQGKPHGQYLRPRSKTNESVDSGMQPNILIQITVSKRHDLKPGGMKRALEFLEKNGPGAVELYFALPSDAFKSFSRTEIKPAAVNSAVKQFALEVGF</sequence>
<proteinExistence type="predicted"/>
<protein>
    <submittedName>
        <fullName evidence="1">Uncharacterized protein</fullName>
    </submittedName>
</protein>
<dbReference type="AlphaFoldDB" id="A0A1Y1IVC5"/>
<name>A0A1Y1IVC5_KLENI</name>
<reference evidence="1 2" key="1">
    <citation type="journal article" date="2014" name="Nat. Commun.">
        <title>Klebsormidium flaccidum genome reveals primary factors for plant terrestrial adaptation.</title>
        <authorList>
            <person name="Hori K."/>
            <person name="Maruyama F."/>
            <person name="Fujisawa T."/>
            <person name="Togashi T."/>
            <person name="Yamamoto N."/>
            <person name="Seo M."/>
            <person name="Sato S."/>
            <person name="Yamada T."/>
            <person name="Mori H."/>
            <person name="Tajima N."/>
            <person name="Moriyama T."/>
            <person name="Ikeuchi M."/>
            <person name="Watanabe M."/>
            <person name="Wada H."/>
            <person name="Kobayashi K."/>
            <person name="Saito M."/>
            <person name="Masuda T."/>
            <person name="Sasaki-Sekimoto Y."/>
            <person name="Mashiguchi K."/>
            <person name="Awai K."/>
            <person name="Shimojima M."/>
            <person name="Masuda S."/>
            <person name="Iwai M."/>
            <person name="Nobusawa T."/>
            <person name="Narise T."/>
            <person name="Kondo S."/>
            <person name="Saito H."/>
            <person name="Sato R."/>
            <person name="Murakawa M."/>
            <person name="Ihara Y."/>
            <person name="Oshima-Yamada Y."/>
            <person name="Ohtaka K."/>
            <person name="Satoh M."/>
            <person name="Sonobe K."/>
            <person name="Ishii M."/>
            <person name="Ohtani R."/>
            <person name="Kanamori-Sato M."/>
            <person name="Honoki R."/>
            <person name="Miyazaki D."/>
            <person name="Mochizuki H."/>
            <person name="Umetsu J."/>
            <person name="Higashi K."/>
            <person name="Shibata D."/>
            <person name="Kamiya Y."/>
            <person name="Sato N."/>
            <person name="Nakamura Y."/>
            <person name="Tabata S."/>
            <person name="Ida S."/>
            <person name="Kurokawa K."/>
            <person name="Ohta H."/>
        </authorList>
    </citation>
    <scope>NUCLEOTIDE SEQUENCE [LARGE SCALE GENOMIC DNA]</scope>
    <source>
        <strain evidence="1 2">NIES-2285</strain>
    </source>
</reference>
<gene>
    <name evidence="1" type="ORF">KFL_016740010</name>
</gene>
<organism evidence="1 2">
    <name type="scientific">Klebsormidium nitens</name>
    <name type="common">Green alga</name>
    <name type="synonym">Ulothrix nitens</name>
    <dbReference type="NCBI Taxonomy" id="105231"/>
    <lineage>
        <taxon>Eukaryota</taxon>
        <taxon>Viridiplantae</taxon>
        <taxon>Streptophyta</taxon>
        <taxon>Klebsormidiophyceae</taxon>
        <taxon>Klebsormidiales</taxon>
        <taxon>Klebsormidiaceae</taxon>
        <taxon>Klebsormidium</taxon>
    </lineage>
</organism>
<dbReference type="EMBL" id="DF238623">
    <property type="protein sequence ID" value="GAQ93579.1"/>
    <property type="molecule type" value="Genomic_DNA"/>
</dbReference>